<feature type="repeat" description="ANK" evidence="1">
    <location>
        <begin position="236"/>
        <end position="268"/>
    </location>
</feature>
<dbReference type="Proteomes" id="UP001627154">
    <property type="component" value="Unassembled WGS sequence"/>
</dbReference>
<comment type="caution">
    <text evidence="2">The sequence shown here is derived from an EMBL/GenBank/DDBJ whole genome shotgun (WGS) entry which is preliminary data.</text>
</comment>
<dbReference type="SUPFAM" id="SSF48403">
    <property type="entry name" value="Ankyrin repeat"/>
    <property type="match status" value="1"/>
</dbReference>
<dbReference type="EMBL" id="JBJJXI010000018">
    <property type="protein sequence ID" value="KAL3406705.1"/>
    <property type="molecule type" value="Genomic_DNA"/>
</dbReference>
<gene>
    <name evidence="2" type="ORF">TKK_000850</name>
</gene>
<dbReference type="Pfam" id="PF12796">
    <property type="entry name" value="Ank_2"/>
    <property type="match status" value="1"/>
</dbReference>
<evidence type="ECO:0000313" key="2">
    <source>
        <dbReference type="EMBL" id="KAL3406705.1"/>
    </source>
</evidence>
<dbReference type="AlphaFoldDB" id="A0ABD2XNB2"/>
<feature type="repeat" description="ANK" evidence="1">
    <location>
        <begin position="159"/>
        <end position="191"/>
    </location>
</feature>
<keyword evidence="1" id="KW-0040">ANK repeat</keyword>
<keyword evidence="3" id="KW-1185">Reference proteome</keyword>
<accession>A0ABD2XNB2</accession>
<name>A0ABD2XNB2_9HYME</name>
<dbReference type="PANTHER" id="PTHR46224">
    <property type="entry name" value="ANKYRIN REPEAT FAMILY PROTEIN"/>
    <property type="match status" value="1"/>
</dbReference>
<dbReference type="InterPro" id="IPR036770">
    <property type="entry name" value="Ankyrin_rpt-contain_sf"/>
</dbReference>
<dbReference type="PROSITE" id="PS50088">
    <property type="entry name" value="ANK_REPEAT"/>
    <property type="match status" value="2"/>
</dbReference>
<protein>
    <recommendedName>
        <fullName evidence="4">SOCS box domain-containing protein</fullName>
    </recommendedName>
</protein>
<evidence type="ECO:0008006" key="4">
    <source>
        <dbReference type="Google" id="ProtNLM"/>
    </source>
</evidence>
<reference evidence="2 3" key="1">
    <citation type="journal article" date="2024" name="bioRxiv">
        <title>A reference genome for Trichogramma kaykai: A tiny desert-dwelling parasitoid wasp with competing sex-ratio distorters.</title>
        <authorList>
            <person name="Culotta J."/>
            <person name="Lindsey A.R."/>
        </authorList>
    </citation>
    <scope>NUCLEOTIDE SEQUENCE [LARGE SCALE GENOMIC DNA]</scope>
    <source>
        <strain evidence="2 3">KSX58</strain>
    </source>
</reference>
<dbReference type="InterPro" id="IPR051616">
    <property type="entry name" value="Cul2-RING_E3_ligase_SR"/>
</dbReference>
<evidence type="ECO:0000313" key="3">
    <source>
        <dbReference type="Proteomes" id="UP001627154"/>
    </source>
</evidence>
<dbReference type="InterPro" id="IPR002110">
    <property type="entry name" value="Ankyrin_rpt"/>
</dbReference>
<evidence type="ECO:0000256" key="1">
    <source>
        <dbReference type="PROSITE-ProRule" id="PRU00023"/>
    </source>
</evidence>
<dbReference type="Gene3D" id="1.25.40.20">
    <property type="entry name" value="Ankyrin repeat-containing domain"/>
    <property type="match status" value="1"/>
</dbReference>
<dbReference type="PANTHER" id="PTHR46224:SF6">
    <property type="entry name" value="ANKYRIN REPEAT FAMILY PROTEIN"/>
    <property type="match status" value="1"/>
</dbReference>
<proteinExistence type="predicted"/>
<dbReference type="SMART" id="SM00248">
    <property type="entry name" value="ANK"/>
    <property type="match status" value="3"/>
</dbReference>
<organism evidence="2 3">
    <name type="scientific">Trichogramma kaykai</name>
    <dbReference type="NCBI Taxonomy" id="54128"/>
    <lineage>
        <taxon>Eukaryota</taxon>
        <taxon>Metazoa</taxon>
        <taxon>Ecdysozoa</taxon>
        <taxon>Arthropoda</taxon>
        <taxon>Hexapoda</taxon>
        <taxon>Insecta</taxon>
        <taxon>Pterygota</taxon>
        <taxon>Neoptera</taxon>
        <taxon>Endopterygota</taxon>
        <taxon>Hymenoptera</taxon>
        <taxon>Apocrita</taxon>
        <taxon>Proctotrupomorpha</taxon>
        <taxon>Chalcidoidea</taxon>
        <taxon>Trichogrammatidae</taxon>
        <taxon>Trichogramma</taxon>
    </lineage>
</organism>
<sequence>MKSLRENVNWEIEKERDEFLRQLDPLVEDWVDELPTLRDIFRRDEIDRLLTDSSKDDFLEFVDFVVRSGYKDEPDVDENGKPLLRRTTAIHHVARLRPTHWFVSIPHLFKIYDRFDANYIDEDGSTHFHAACMLPDCREVVAKFLELGQDPNCLAQIASFEPPLLVALSFRNLSTVEALLRSGADPNLASKDGFSALHVIFRNNCRGDEEMMAFFGILEDTQRTQLRAAVDAKDKWGWTPLQLAVTSLLPRVVDELLARGASLSSTSFVFPTSEVHFDPCFDAWAEDKDHKLRLASAALTIVDSLEKAGYELDRGEALTIMKLFAKHGMFEESAFADGRWYSDERFARAAKKMTMKKKKKGLSLHDLIPLRPKEAARLFTVGDYYEFVGAVSFRKLPRGSHDACAVHLCEKLSRGFFRRWALDSFRELIRYRLPPECCDIILELLTNKDLYRVCSAAAGQRP</sequence>